<gene>
    <name evidence="1" type="ORF">EST38_g3101</name>
</gene>
<dbReference type="EMBL" id="SDEE01000062">
    <property type="protein sequence ID" value="RXW22742.1"/>
    <property type="molecule type" value="Genomic_DNA"/>
</dbReference>
<dbReference type="AlphaFoldDB" id="A0A4Q2DTV6"/>
<sequence length="188" mass="20988">MRHILKDGLILPRLHTIRLFNADPSALMQLKCLKTPGITDIDIAFVGYISDPAHYHGREKWQLSSTALEAFFDGKSKEATLRSLCIRAAAIEEKPLINILRNLPCLKRLTLDQDELDAISFNDLMHSDGIASNLNVLELLGLPPGFNLKPARIFGGKERNLAEDFNCAARLYRGCDSTDNDNVLNTEL</sequence>
<dbReference type="Proteomes" id="UP000290288">
    <property type="component" value="Unassembled WGS sequence"/>
</dbReference>
<name>A0A4Q2DTV6_9AGAR</name>
<reference evidence="1 2" key="1">
    <citation type="submission" date="2019-01" db="EMBL/GenBank/DDBJ databases">
        <title>Draft genome sequence of Psathyrella aberdarensis IHI B618.</title>
        <authorList>
            <person name="Buettner E."/>
            <person name="Kellner H."/>
        </authorList>
    </citation>
    <scope>NUCLEOTIDE SEQUENCE [LARGE SCALE GENOMIC DNA]</scope>
    <source>
        <strain evidence="1 2">IHI B618</strain>
    </source>
</reference>
<protein>
    <submittedName>
        <fullName evidence="1">Uncharacterized protein</fullName>
    </submittedName>
</protein>
<keyword evidence="2" id="KW-1185">Reference proteome</keyword>
<evidence type="ECO:0000313" key="1">
    <source>
        <dbReference type="EMBL" id="RXW22742.1"/>
    </source>
</evidence>
<accession>A0A4Q2DTV6</accession>
<evidence type="ECO:0000313" key="2">
    <source>
        <dbReference type="Proteomes" id="UP000290288"/>
    </source>
</evidence>
<organism evidence="1 2">
    <name type="scientific">Candolleomyces aberdarensis</name>
    <dbReference type="NCBI Taxonomy" id="2316362"/>
    <lineage>
        <taxon>Eukaryota</taxon>
        <taxon>Fungi</taxon>
        <taxon>Dikarya</taxon>
        <taxon>Basidiomycota</taxon>
        <taxon>Agaricomycotina</taxon>
        <taxon>Agaricomycetes</taxon>
        <taxon>Agaricomycetidae</taxon>
        <taxon>Agaricales</taxon>
        <taxon>Agaricineae</taxon>
        <taxon>Psathyrellaceae</taxon>
        <taxon>Candolleomyces</taxon>
    </lineage>
</organism>
<comment type="caution">
    <text evidence="1">The sequence shown here is derived from an EMBL/GenBank/DDBJ whole genome shotgun (WGS) entry which is preliminary data.</text>
</comment>
<proteinExistence type="predicted"/>